<evidence type="ECO:0000256" key="4">
    <source>
        <dbReference type="ARBA" id="ARBA00010286"/>
    </source>
</evidence>
<dbReference type="Gene3D" id="2.30.40.10">
    <property type="entry name" value="Urease, subunit C, domain 1"/>
    <property type="match status" value="1"/>
</dbReference>
<evidence type="ECO:0000256" key="3">
    <source>
        <dbReference type="ARBA" id="ARBA00008829"/>
    </source>
</evidence>
<sequence length="484" mass="51386">MTADLVIHGGTVVTDTTTFPASVAIKDGRVLSIGAREAMPDAAETLDATGLHILPGAIDVHVHFREPGYTHKEDFGTGTAAAAFGGVTTVFDMPNVIPPTGTAEALAAKHKLASEKAYVDYGLYGLLGEDTIAHVPDLVASGVIGFKLYMGNTFGNIPSPTTGGMLEAFEVVAPTAKRVSLHAETASIMARRESRLRAAGRKDPLAHLAARPAVVAVEAVSRAAVLSEWTGCRIHVLHISSAEELRPLAEAKARGVDVTGETCPQYLLLGAEDYGRIGPVIRVNPPVREARNQAPLWAALKSGVVDMIATDHAPHIPDEKVRDDIFTVDCGFPGVETQMPLMLTEVAAGRMSISDYVRWSAVNPAKAWGLYPHKGILQPGAHADIAIVDLKRAWTIDDQKLQSRAKITPWHGRAVTGLPVHTLVRGRFVMKDRTLVESARGTGRSVHTVQDMPAPRVANPDAAMTEIVKIPASSRGDAATGAAA</sequence>
<evidence type="ECO:0000256" key="6">
    <source>
        <dbReference type="ARBA" id="ARBA00022723"/>
    </source>
</evidence>
<dbReference type="GO" id="GO:0050897">
    <property type="term" value="F:cobalt ion binding"/>
    <property type="evidence" value="ECO:0007669"/>
    <property type="project" value="InterPro"/>
</dbReference>
<dbReference type="InterPro" id="IPR050138">
    <property type="entry name" value="DHOase/Allantoinase_Hydrolase"/>
</dbReference>
<dbReference type="PANTHER" id="PTHR43668:SF4">
    <property type="entry name" value="ALLANTOINASE"/>
    <property type="match status" value="1"/>
</dbReference>
<evidence type="ECO:0000313" key="11">
    <source>
        <dbReference type="Proteomes" id="UP000248863"/>
    </source>
</evidence>
<dbReference type="Gene3D" id="3.20.20.140">
    <property type="entry name" value="Metal-dependent hydrolases"/>
    <property type="match status" value="1"/>
</dbReference>
<feature type="domain" description="Amidohydrolase-related" evidence="9">
    <location>
        <begin position="53"/>
        <end position="429"/>
    </location>
</feature>
<proteinExistence type="inferred from homology"/>
<protein>
    <submittedName>
        <fullName evidence="10">Allantoinase AllB</fullName>
    </submittedName>
</protein>
<comment type="cofactor">
    <cofactor evidence="1">
        <name>Zn(2+)</name>
        <dbReference type="ChEBI" id="CHEBI:29105"/>
    </cofactor>
</comment>
<dbReference type="InterPro" id="IPR017593">
    <property type="entry name" value="Allantoinase"/>
</dbReference>
<keyword evidence="7" id="KW-0378">Hydrolase</keyword>
<dbReference type="NCBIfam" id="TIGR03178">
    <property type="entry name" value="allantoinase"/>
    <property type="match status" value="1"/>
</dbReference>
<dbReference type="PROSITE" id="PS00482">
    <property type="entry name" value="DIHYDROOROTASE_1"/>
    <property type="match status" value="1"/>
</dbReference>
<comment type="function">
    <text evidence="2">Catalyzes the reversible cyclization of carbamoyl aspartate to dihydroorotate.</text>
</comment>
<evidence type="ECO:0000313" key="10">
    <source>
        <dbReference type="EMBL" id="RAI40988.1"/>
    </source>
</evidence>
<dbReference type="PANTHER" id="PTHR43668">
    <property type="entry name" value="ALLANTOINASE"/>
    <property type="match status" value="1"/>
</dbReference>
<dbReference type="EMBL" id="NPEU01000028">
    <property type="protein sequence ID" value="RAI40988.1"/>
    <property type="molecule type" value="Genomic_DNA"/>
</dbReference>
<dbReference type="OrthoDB" id="9775759at2"/>
<gene>
    <name evidence="10" type="primary">allB</name>
    <name evidence="10" type="ORF">CH338_04570</name>
</gene>
<comment type="similarity">
    <text evidence="3">Belongs to the metallo-dependent hydrolases superfamily. Hydantoinase/dihydropyrimidinase family.</text>
</comment>
<organism evidence="10 11">
    <name type="scientific">Rhodoplanes elegans</name>
    <dbReference type="NCBI Taxonomy" id="29408"/>
    <lineage>
        <taxon>Bacteria</taxon>
        <taxon>Pseudomonadati</taxon>
        <taxon>Pseudomonadota</taxon>
        <taxon>Alphaproteobacteria</taxon>
        <taxon>Hyphomicrobiales</taxon>
        <taxon>Nitrobacteraceae</taxon>
        <taxon>Rhodoplanes</taxon>
    </lineage>
</organism>
<evidence type="ECO:0000259" key="9">
    <source>
        <dbReference type="Pfam" id="PF01979"/>
    </source>
</evidence>
<dbReference type="NCBIfam" id="TIGR00857">
    <property type="entry name" value="pyrC_multi"/>
    <property type="match status" value="1"/>
</dbReference>
<dbReference type="GO" id="GO:0005737">
    <property type="term" value="C:cytoplasm"/>
    <property type="evidence" value="ECO:0007669"/>
    <property type="project" value="TreeGrafter"/>
</dbReference>
<dbReference type="RefSeq" id="WP_111355826.1">
    <property type="nucleotide sequence ID" value="NZ_NHSK01000063.1"/>
</dbReference>
<dbReference type="AlphaFoldDB" id="A0A327L027"/>
<evidence type="ECO:0000256" key="1">
    <source>
        <dbReference type="ARBA" id="ARBA00001947"/>
    </source>
</evidence>
<dbReference type="Proteomes" id="UP000248863">
    <property type="component" value="Unassembled WGS sequence"/>
</dbReference>
<dbReference type="GO" id="GO:0006145">
    <property type="term" value="P:purine nucleobase catabolic process"/>
    <property type="evidence" value="ECO:0007669"/>
    <property type="project" value="TreeGrafter"/>
</dbReference>
<evidence type="ECO:0000256" key="5">
    <source>
        <dbReference type="ARBA" id="ARBA00011881"/>
    </source>
</evidence>
<comment type="subunit">
    <text evidence="5">Homotetramer.</text>
</comment>
<dbReference type="GO" id="GO:0008270">
    <property type="term" value="F:zinc ion binding"/>
    <property type="evidence" value="ECO:0007669"/>
    <property type="project" value="InterPro"/>
</dbReference>
<dbReference type="InterPro" id="IPR032466">
    <property type="entry name" value="Metal_Hydrolase"/>
</dbReference>
<dbReference type="SUPFAM" id="SSF51338">
    <property type="entry name" value="Composite domain of metallo-dependent hydrolases"/>
    <property type="match status" value="1"/>
</dbReference>
<dbReference type="SUPFAM" id="SSF51556">
    <property type="entry name" value="Metallo-dependent hydrolases"/>
    <property type="match status" value="1"/>
</dbReference>
<dbReference type="InterPro" id="IPR002195">
    <property type="entry name" value="Dihydroorotase_CS"/>
</dbReference>
<accession>A0A327L027</accession>
<dbReference type="GO" id="GO:0000256">
    <property type="term" value="P:allantoin catabolic process"/>
    <property type="evidence" value="ECO:0007669"/>
    <property type="project" value="InterPro"/>
</dbReference>
<comment type="similarity">
    <text evidence="4">Belongs to the metallo-dependent hydrolases superfamily. DHOase family. Class I DHOase subfamily.</text>
</comment>
<reference evidence="10 11" key="1">
    <citation type="submission" date="2017-07" db="EMBL/GenBank/DDBJ databases">
        <title>Draft Genome Sequences of Select Purple Nonsulfur Bacteria.</title>
        <authorList>
            <person name="Lasarre B."/>
            <person name="Mckinlay J.B."/>
        </authorList>
    </citation>
    <scope>NUCLEOTIDE SEQUENCE [LARGE SCALE GENOMIC DNA]</scope>
    <source>
        <strain evidence="10 11">DSM 11907</strain>
    </source>
</reference>
<comment type="caution">
    <text evidence="10">The sequence shown here is derived from an EMBL/GenBank/DDBJ whole genome shotgun (WGS) entry which is preliminary data.</text>
</comment>
<dbReference type="GO" id="GO:0004038">
    <property type="term" value="F:allantoinase activity"/>
    <property type="evidence" value="ECO:0007669"/>
    <property type="project" value="InterPro"/>
</dbReference>
<dbReference type="PROSITE" id="PS00483">
    <property type="entry name" value="DIHYDROOROTASE_2"/>
    <property type="match status" value="1"/>
</dbReference>
<dbReference type="Pfam" id="PF01979">
    <property type="entry name" value="Amidohydro_1"/>
    <property type="match status" value="1"/>
</dbReference>
<evidence type="ECO:0000256" key="2">
    <source>
        <dbReference type="ARBA" id="ARBA00002368"/>
    </source>
</evidence>
<dbReference type="InterPro" id="IPR011059">
    <property type="entry name" value="Metal-dep_hydrolase_composite"/>
</dbReference>
<dbReference type="FunFam" id="3.20.20.140:FF:000174">
    <property type="entry name" value="Dihydropyrimidinase-related protein 2"/>
    <property type="match status" value="1"/>
</dbReference>
<evidence type="ECO:0000256" key="7">
    <source>
        <dbReference type="ARBA" id="ARBA00022801"/>
    </source>
</evidence>
<keyword evidence="11" id="KW-1185">Reference proteome</keyword>
<dbReference type="InterPro" id="IPR006680">
    <property type="entry name" value="Amidohydro-rel"/>
</dbReference>
<name>A0A327L027_9BRAD</name>
<keyword evidence="8" id="KW-0862">Zinc</keyword>
<keyword evidence="6" id="KW-0479">Metal-binding</keyword>
<evidence type="ECO:0000256" key="8">
    <source>
        <dbReference type="ARBA" id="ARBA00022833"/>
    </source>
</evidence>